<keyword evidence="1" id="KW-1185">Reference proteome</keyword>
<dbReference type="WBParaSite" id="jg7905">
    <property type="protein sequence ID" value="jg7905"/>
    <property type="gene ID" value="jg7905"/>
</dbReference>
<evidence type="ECO:0000313" key="2">
    <source>
        <dbReference type="WBParaSite" id="jg7905"/>
    </source>
</evidence>
<organism evidence="1 2">
    <name type="scientific">Ditylenchus dipsaci</name>
    <dbReference type="NCBI Taxonomy" id="166011"/>
    <lineage>
        <taxon>Eukaryota</taxon>
        <taxon>Metazoa</taxon>
        <taxon>Ecdysozoa</taxon>
        <taxon>Nematoda</taxon>
        <taxon>Chromadorea</taxon>
        <taxon>Rhabditida</taxon>
        <taxon>Tylenchina</taxon>
        <taxon>Tylenchomorpha</taxon>
        <taxon>Sphaerularioidea</taxon>
        <taxon>Anguinidae</taxon>
        <taxon>Anguininae</taxon>
        <taxon>Ditylenchus</taxon>
    </lineage>
</organism>
<name>A0A915ENV6_9BILA</name>
<proteinExistence type="predicted"/>
<sequence>MKHLSRYPDTVVQASLLFKTVSSIPSNADYWPISFSKQLRKSTIETLRSANEILAKIFKRCQVKRVEDCMAVDLVSKRWNGVPQNIAGRIFASCPIPISTTSTGILHEHASNSNEEDRFLDASIRQISDPFSCGPNLQPCSCFSPQLTALLIGAPKNVYSLELQRDLVLDAFLREISSHGNLRYVRVECVLHLDLICEMVRSCKNLTHIGWLWHARNEVAAGLQPLFDALDEANAIRLRSVL</sequence>
<dbReference type="Proteomes" id="UP000887574">
    <property type="component" value="Unplaced"/>
</dbReference>
<protein>
    <submittedName>
        <fullName evidence="2">F-box domain-containing protein</fullName>
    </submittedName>
</protein>
<evidence type="ECO:0000313" key="1">
    <source>
        <dbReference type="Proteomes" id="UP000887574"/>
    </source>
</evidence>
<reference evidence="2" key="1">
    <citation type="submission" date="2022-11" db="UniProtKB">
        <authorList>
            <consortium name="WormBaseParasite"/>
        </authorList>
    </citation>
    <scope>IDENTIFICATION</scope>
</reference>
<accession>A0A915ENV6</accession>
<dbReference type="AlphaFoldDB" id="A0A915ENV6"/>